<evidence type="ECO:0000313" key="9">
    <source>
        <dbReference type="EMBL" id="WWC71730.1"/>
    </source>
</evidence>
<dbReference type="PANTHER" id="PTHR22604:SF105">
    <property type="entry name" value="TRANS-1,2-DIHYDROBENZENE-1,2-DIOL DEHYDROGENASE"/>
    <property type="match status" value="1"/>
</dbReference>
<comment type="similarity">
    <text evidence="1">Belongs to the Gfo/Idh/MocA family.</text>
</comment>
<protein>
    <recommendedName>
        <fullName evidence="3">D-xylose 1-dehydrogenase (NADP(+), D-xylono-1,5-lactone-forming)</fullName>
        <ecNumber evidence="3">1.1.1.179</ecNumber>
    </recommendedName>
    <alternativeName>
        <fullName evidence="4">D-xylose-NADP dehydrogenase</fullName>
    </alternativeName>
</protein>
<evidence type="ECO:0000256" key="4">
    <source>
        <dbReference type="ARBA" id="ARBA00042988"/>
    </source>
</evidence>
<dbReference type="PROSITE" id="PS51257">
    <property type="entry name" value="PROKAR_LIPOPROTEIN"/>
    <property type="match status" value="1"/>
</dbReference>
<feature type="domain" description="Gfo/Idh/MocA-like oxidoreductase N-terminal" evidence="6">
    <location>
        <begin position="10"/>
        <end position="146"/>
    </location>
</feature>
<dbReference type="PANTHER" id="PTHR22604">
    <property type="entry name" value="OXIDOREDUCTASES"/>
    <property type="match status" value="1"/>
</dbReference>
<evidence type="ECO:0000259" key="7">
    <source>
        <dbReference type="Pfam" id="PF22725"/>
    </source>
</evidence>
<reference evidence="9" key="2">
    <citation type="submission" date="2013-07" db="EMBL/GenBank/DDBJ databases">
        <authorList>
            <consortium name="The Broad Institute Genome Sequencing Platform"/>
            <person name="Cuomo C."/>
            <person name="Litvintseva A."/>
            <person name="Chen Y."/>
            <person name="Heitman J."/>
            <person name="Sun S."/>
            <person name="Springer D."/>
            <person name="Dromer F."/>
            <person name="Young S.K."/>
            <person name="Zeng Q."/>
            <person name="Gargeya S."/>
            <person name="Fitzgerald M."/>
            <person name="Abouelleil A."/>
            <person name="Alvarado L."/>
            <person name="Berlin A.M."/>
            <person name="Chapman S.B."/>
            <person name="Dewar J."/>
            <person name="Goldberg J."/>
            <person name="Griggs A."/>
            <person name="Gujja S."/>
            <person name="Hansen M."/>
            <person name="Howarth C."/>
            <person name="Imamovic A."/>
            <person name="Larimer J."/>
            <person name="McCowan C."/>
            <person name="Murphy C."/>
            <person name="Pearson M."/>
            <person name="Priest M."/>
            <person name="Roberts A."/>
            <person name="Saif S."/>
            <person name="Shea T."/>
            <person name="Sykes S."/>
            <person name="Wortman J."/>
            <person name="Nusbaum C."/>
            <person name="Birren B."/>
        </authorList>
    </citation>
    <scope>NUCLEOTIDE SEQUENCE</scope>
    <source>
        <strain evidence="9">CBS 10737</strain>
    </source>
</reference>
<dbReference type="GO" id="GO:0047837">
    <property type="term" value="F:D-xylose 1-dehydrogenase (NADP+) activity"/>
    <property type="evidence" value="ECO:0007669"/>
    <property type="project" value="UniProtKB-EC"/>
</dbReference>
<dbReference type="InterPro" id="IPR036291">
    <property type="entry name" value="NAD(P)-bd_dom_sf"/>
</dbReference>
<dbReference type="SUPFAM" id="SSF55347">
    <property type="entry name" value="Glyceraldehyde-3-phosphate dehydrogenase-like, C-terminal domain"/>
    <property type="match status" value="1"/>
</dbReference>
<dbReference type="RefSeq" id="XP_019011311.1">
    <property type="nucleotide sequence ID" value="XM_019155157.1"/>
</dbReference>
<dbReference type="InterPro" id="IPR000683">
    <property type="entry name" value="Gfo/Idh/MocA-like_OxRdtase_N"/>
</dbReference>
<dbReference type="InterPro" id="IPR050984">
    <property type="entry name" value="Gfo/Idh/MocA_domain"/>
</dbReference>
<reference evidence="9" key="4">
    <citation type="submission" date="2024-02" db="EMBL/GenBank/DDBJ databases">
        <title>Comparative genomics of Cryptococcus and Kwoniella reveals pathogenesis evolution and contrasting modes of karyotype evolution via chromosome fusion or intercentromeric recombination.</title>
        <authorList>
            <person name="Coelho M.A."/>
            <person name="David-Palma M."/>
            <person name="Shea T."/>
            <person name="Bowers K."/>
            <person name="McGinley-Smith S."/>
            <person name="Mohammad A.W."/>
            <person name="Gnirke A."/>
            <person name="Yurkov A.M."/>
            <person name="Nowrousian M."/>
            <person name="Sun S."/>
            <person name="Cuomo C.A."/>
            <person name="Heitman J."/>
        </authorList>
    </citation>
    <scope>NUCLEOTIDE SEQUENCE</scope>
    <source>
        <strain evidence="9">CBS 10737</strain>
    </source>
</reference>
<dbReference type="GeneID" id="30171778"/>
<feature type="domain" description="GFO/IDH/MocA-like oxidoreductase" evidence="7">
    <location>
        <begin position="163"/>
        <end position="286"/>
    </location>
</feature>
<proteinExistence type="inferred from homology"/>
<dbReference type="AlphaFoldDB" id="A0A1B9I3H6"/>
<evidence type="ECO:0000313" key="10">
    <source>
        <dbReference type="Proteomes" id="UP000094020"/>
    </source>
</evidence>
<organism evidence="8">
    <name type="scientific">Kwoniella pini CBS 10737</name>
    <dbReference type="NCBI Taxonomy" id="1296096"/>
    <lineage>
        <taxon>Eukaryota</taxon>
        <taxon>Fungi</taxon>
        <taxon>Dikarya</taxon>
        <taxon>Basidiomycota</taxon>
        <taxon>Agaricomycotina</taxon>
        <taxon>Tremellomycetes</taxon>
        <taxon>Tremellales</taxon>
        <taxon>Cryptococcaceae</taxon>
        <taxon>Kwoniella</taxon>
    </lineage>
</organism>
<sequence length="382" mass="42416">MSSKPFVAQWGILGCGWISSEFVTDICRSPSSRGINDISHALAAAGSRNITKAQEFLDKYCPKGAAAQQDGLVEFKPKAYGSYKGVVDDPNVNIVYIGTMNVCHYDDAKLALESGKHILLEKPATLNAAEWRSLVSIAKEKNLFLMEAVWTRFNPVLLSIQKSIHQDNVIGDIRCLYSDLSIDALGKRGDEDRLLSAELAGGPLLDLGPYPLVWTMMMLYRHPKNDRTPPSKIGSTMMLHHTGVDIATNFALTFPKITAMANCTANLLSPTQKSQHTRIVGTKGEILVQGITSRPQSYIIRRLKDSTKENGEYIEDELIDMSFKEGGLVFEADHVAKCLKDGLIESKDMPWNETELTMTIFDQIRKEGGYEFLPGLERVKLD</sequence>
<name>A0A1B9I3H6_9TREE</name>
<dbReference type="Gene3D" id="3.30.360.10">
    <property type="entry name" value="Dihydrodipicolinate Reductase, domain 2"/>
    <property type="match status" value="1"/>
</dbReference>
<evidence type="ECO:0000256" key="2">
    <source>
        <dbReference type="ARBA" id="ARBA00023002"/>
    </source>
</evidence>
<reference evidence="8" key="3">
    <citation type="submission" date="2016-07" db="EMBL/GenBank/DDBJ databases">
        <title>Evolution of pathogenesis and genome organization in the Tremellales.</title>
        <authorList>
            <person name="Cuomo C."/>
            <person name="Litvintseva A."/>
            <person name="Heitman J."/>
            <person name="Chen Y."/>
            <person name="Sun S."/>
            <person name="Springer D."/>
            <person name="Dromer F."/>
            <person name="Young S."/>
            <person name="Zeng Q."/>
            <person name="Chapman S."/>
            <person name="Gujja S."/>
            <person name="Saif S."/>
            <person name="Birren B."/>
        </authorList>
    </citation>
    <scope>NUCLEOTIDE SEQUENCE</scope>
    <source>
        <strain evidence="8">CBS 10737</strain>
    </source>
</reference>
<dbReference type="GO" id="GO:0000166">
    <property type="term" value="F:nucleotide binding"/>
    <property type="evidence" value="ECO:0007669"/>
    <property type="project" value="InterPro"/>
</dbReference>
<evidence type="ECO:0000256" key="1">
    <source>
        <dbReference type="ARBA" id="ARBA00010928"/>
    </source>
</evidence>
<dbReference type="EMBL" id="KI894010">
    <property type="protein sequence ID" value="OCF50092.1"/>
    <property type="molecule type" value="Genomic_DNA"/>
</dbReference>
<accession>A0A1B9I3H6</accession>
<keyword evidence="2" id="KW-0560">Oxidoreductase</keyword>
<reference evidence="8" key="1">
    <citation type="submission" date="2013-07" db="EMBL/GenBank/DDBJ databases">
        <title>The Genome Sequence of Cryptococcus pinus CBS10737.</title>
        <authorList>
            <consortium name="The Broad Institute Genome Sequencing Platform"/>
            <person name="Cuomo C."/>
            <person name="Litvintseva A."/>
            <person name="Chen Y."/>
            <person name="Heitman J."/>
            <person name="Sun S."/>
            <person name="Springer D."/>
            <person name="Dromer F."/>
            <person name="Young S.K."/>
            <person name="Zeng Q."/>
            <person name="Gargeya S."/>
            <person name="Fitzgerald M."/>
            <person name="Abouelleil A."/>
            <person name="Alvarado L."/>
            <person name="Berlin A.M."/>
            <person name="Chapman S.B."/>
            <person name="Dewar J."/>
            <person name="Goldberg J."/>
            <person name="Griggs A."/>
            <person name="Gujja S."/>
            <person name="Hansen M."/>
            <person name="Howarth C."/>
            <person name="Imamovic A."/>
            <person name="Larimer J."/>
            <person name="McCowan C."/>
            <person name="Murphy C."/>
            <person name="Pearson M."/>
            <person name="Priest M."/>
            <person name="Roberts A."/>
            <person name="Saif S."/>
            <person name="Shea T."/>
            <person name="Sykes S."/>
            <person name="Wortman J."/>
            <person name="Nusbaum C."/>
            <person name="Birren B."/>
        </authorList>
    </citation>
    <scope>NUCLEOTIDE SEQUENCE [LARGE SCALE GENOMIC DNA]</scope>
    <source>
        <strain evidence="8">CBS 10737</strain>
    </source>
</reference>
<dbReference type="Proteomes" id="UP000094020">
    <property type="component" value="Chromosome 7"/>
</dbReference>
<dbReference type="InterPro" id="IPR055170">
    <property type="entry name" value="GFO_IDH_MocA-like_dom"/>
</dbReference>
<gene>
    <name evidence="8" type="ORF">I206_03409</name>
    <name evidence="9" type="ORF">I206_105688</name>
</gene>
<dbReference type="Gene3D" id="3.40.50.720">
    <property type="entry name" value="NAD(P)-binding Rossmann-like Domain"/>
    <property type="match status" value="1"/>
</dbReference>
<evidence type="ECO:0000256" key="5">
    <source>
        <dbReference type="ARBA" id="ARBA00049233"/>
    </source>
</evidence>
<dbReference type="EC" id="1.1.1.179" evidence="3"/>
<dbReference type="Pfam" id="PF22725">
    <property type="entry name" value="GFO_IDH_MocA_C3"/>
    <property type="match status" value="1"/>
</dbReference>
<dbReference type="KEGG" id="kpin:30171778"/>
<comment type="catalytic activity">
    <reaction evidence="5">
        <text>D-xylose + NADP(+) = D-xylono-1,5-lactone + NADPH + H(+)</text>
        <dbReference type="Rhea" id="RHEA:22000"/>
        <dbReference type="ChEBI" id="CHEBI:15378"/>
        <dbReference type="ChEBI" id="CHEBI:15867"/>
        <dbReference type="ChEBI" id="CHEBI:53455"/>
        <dbReference type="ChEBI" id="CHEBI:57783"/>
        <dbReference type="ChEBI" id="CHEBI:58349"/>
        <dbReference type="EC" id="1.1.1.179"/>
    </reaction>
</comment>
<evidence type="ECO:0000259" key="6">
    <source>
        <dbReference type="Pfam" id="PF01408"/>
    </source>
</evidence>
<dbReference type="EMBL" id="CP144525">
    <property type="protein sequence ID" value="WWC71730.1"/>
    <property type="molecule type" value="Genomic_DNA"/>
</dbReference>
<evidence type="ECO:0000313" key="8">
    <source>
        <dbReference type="EMBL" id="OCF50092.1"/>
    </source>
</evidence>
<dbReference type="STRING" id="1296096.A0A1B9I3H6"/>
<dbReference type="OrthoDB" id="2129491at2759"/>
<dbReference type="SUPFAM" id="SSF51735">
    <property type="entry name" value="NAD(P)-binding Rossmann-fold domains"/>
    <property type="match status" value="1"/>
</dbReference>
<evidence type="ECO:0000256" key="3">
    <source>
        <dbReference type="ARBA" id="ARBA00038984"/>
    </source>
</evidence>
<keyword evidence="10" id="KW-1185">Reference proteome</keyword>
<dbReference type="Pfam" id="PF01408">
    <property type="entry name" value="GFO_IDH_MocA"/>
    <property type="match status" value="1"/>
</dbReference>